<evidence type="ECO:0000313" key="3">
    <source>
        <dbReference type="Proteomes" id="UP001194468"/>
    </source>
</evidence>
<evidence type="ECO:0000313" key="2">
    <source>
        <dbReference type="EMBL" id="KAF8434835.1"/>
    </source>
</evidence>
<keyword evidence="3" id="KW-1185">Reference proteome</keyword>
<reference evidence="2" key="2">
    <citation type="journal article" date="2020" name="Nat. Commun.">
        <title>Large-scale genome sequencing of mycorrhizal fungi provides insights into the early evolution of symbiotic traits.</title>
        <authorList>
            <person name="Miyauchi S."/>
            <person name="Kiss E."/>
            <person name="Kuo A."/>
            <person name="Drula E."/>
            <person name="Kohler A."/>
            <person name="Sanchez-Garcia M."/>
            <person name="Morin E."/>
            <person name="Andreopoulos B."/>
            <person name="Barry K.W."/>
            <person name="Bonito G."/>
            <person name="Buee M."/>
            <person name="Carver A."/>
            <person name="Chen C."/>
            <person name="Cichocki N."/>
            <person name="Clum A."/>
            <person name="Culley D."/>
            <person name="Crous P.W."/>
            <person name="Fauchery L."/>
            <person name="Girlanda M."/>
            <person name="Hayes R.D."/>
            <person name="Keri Z."/>
            <person name="LaButti K."/>
            <person name="Lipzen A."/>
            <person name="Lombard V."/>
            <person name="Magnuson J."/>
            <person name="Maillard F."/>
            <person name="Murat C."/>
            <person name="Nolan M."/>
            <person name="Ohm R.A."/>
            <person name="Pangilinan J."/>
            <person name="Pereira M.F."/>
            <person name="Perotto S."/>
            <person name="Peter M."/>
            <person name="Pfister S."/>
            <person name="Riley R."/>
            <person name="Sitrit Y."/>
            <person name="Stielow J.B."/>
            <person name="Szollosi G."/>
            <person name="Zifcakova L."/>
            <person name="Stursova M."/>
            <person name="Spatafora J.W."/>
            <person name="Tedersoo L."/>
            <person name="Vaario L.M."/>
            <person name="Yamada A."/>
            <person name="Yan M."/>
            <person name="Wang P."/>
            <person name="Xu J."/>
            <person name="Bruns T."/>
            <person name="Baldrian P."/>
            <person name="Vilgalys R."/>
            <person name="Dunand C."/>
            <person name="Henrissat B."/>
            <person name="Grigoriev I.V."/>
            <person name="Hibbett D."/>
            <person name="Nagy L.G."/>
            <person name="Martin F.M."/>
        </authorList>
    </citation>
    <scope>NUCLEOTIDE SEQUENCE</scope>
    <source>
        <strain evidence="2">BED1</strain>
    </source>
</reference>
<protein>
    <submittedName>
        <fullName evidence="2">Uncharacterized protein</fullName>
    </submittedName>
</protein>
<feature type="region of interest" description="Disordered" evidence="1">
    <location>
        <begin position="1"/>
        <end position="35"/>
    </location>
</feature>
<reference evidence="2" key="1">
    <citation type="submission" date="2019-10" db="EMBL/GenBank/DDBJ databases">
        <authorList>
            <consortium name="DOE Joint Genome Institute"/>
            <person name="Kuo A."/>
            <person name="Miyauchi S."/>
            <person name="Kiss E."/>
            <person name="Drula E."/>
            <person name="Kohler A."/>
            <person name="Sanchez-Garcia M."/>
            <person name="Andreopoulos B."/>
            <person name="Barry K.W."/>
            <person name="Bonito G."/>
            <person name="Buee M."/>
            <person name="Carver A."/>
            <person name="Chen C."/>
            <person name="Cichocki N."/>
            <person name="Clum A."/>
            <person name="Culley D."/>
            <person name="Crous P.W."/>
            <person name="Fauchery L."/>
            <person name="Girlanda M."/>
            <person name="Hayes R."/>
            <person name="Keri Z."/>
            <person name="LaButti K."/>
            <person name="Lipzen A."/>
            <person name="Lombard V."/>
            <person name="Magnuson J."/>
            <person name="Maillard F."/>
            <person name="Morin E."/>
            <person name="Murat C."/>
            <person name="Nolan M."/>
            <person name="Ohm R."/>
            <person name="Pangilinan J."/>
            <person name="Pereira M."/>
            <person name="Perotto S."/>
            <person name="Peter M."/>
            <person name="Riley R."/>
            <person name="Sitrit Y."/>
            <person name="Stielow B."/>
            <person name="Szollosi G."/>
            <person name="Zifcakova L."/>
            <person name="Stursova M."/>
            <person name="Spatafora J.W."/>
            <person name="Tedersoo L."/>
            <person name="Vaario L.-M."/>
            <person name="Yamada A."/>
            <person name="Yan M."/>
            <person name="Wang P."/>
            <person name="Xu J."/>
            <person name="Bruns T."/>
            <person name="Baldrian P."/>
            <person name="Vilgalys R."/>
            <person name="Henrissat B."/>
            <person name="Grigoriev I.V."/>
            <person name="Hibbett D."/>
            <person name="Nagy L.G."/>
            <person name="Martin F.M."/>
        </authorList>
    </citation>
    <scope>NUCLEOTIDE SEQUENCE</scope>
    <source>
        <strain evidence="2">BED1</strain>
    </source>
</reference>
<organism evidence="2 3">
    <name type="scientific">Boletus edulis BED1</name>
    <dbReference type="NCBI Taxonomy" id="1328754"/>
    <lineage>
        <taxon>Eukaryota</taxon>
        <taxon>Fungi</taxon>
        <taxon>Dikarya</taxon>
        <taxon>Basidiomycota</taxon>
        <taxon>Agaricomycotina</taxon>
        <taxon>Agaricomycetes</taxon>
        <taxon>Agaricomycetidae</taxon>
        <taxon>Boletales</taxon>
        <taxon>Boletineae</taxon>
        <taxon>Boletaceae</taxon>
        <taxon>Boletoideae</taxon>
        <taxon>Boletus</taxon>
    </lineage>
</organism>
<gene>
    <name evidence="2" type="ORF">L210DRAFT_2567297</name>
</gene>
<accession>A0AAD4BN65</accession>
<dbReference type="EMBL" id="WHUW01000027">
    <property type="protein sequence ID" value="KAF8434835.1"/>
    <property type="molecule type" value="Genomic_DNA"/>
</dbReference>
<feature type="compositionally biased region" description="Pro residues" evidence="1">
    <location>
        <begin position="80"/>
        <end position="92"/>
    </location>
</feature>
<feature type="compositionally biased region" description="Low complexity" evidence="1">
    <location>
        <begin position="24"/>
        <end position="35"/>
    </location>
</feature>
<name>A0AAD4BN65_BOLED</name>
<comment type="caution">
    <text evidence="2">The sequence shown here is derived from an EMBL/GenBank/DDBJ whole genome shotgun (WGS) entry which is preliminary data.</text>
</comment>
<evidence type="ECO:0000256" key="1">
    <source>
        <dbReference type="SAM" id="MobiDB-lite"/>
    </source>
</evidence>
<feature type="region of interest" description="Disordered" evidence="1">
    <location>
        <begin position="48"/>
        <end position="92"/>
    </location>
</feature>
<sequence length="250" mass="27378">MLRTRCSSPSSSPTRPHRAMPAFTRGSSTSMTLSSPSSHTCLLRLLVPHPRPRPPPSVLTAATPSTVQTRPSSHAALPTAHPPRAPPTMPSSFPPTPTIMTTRSRNAFAPSASSCKKWSTGSHMRLILMLTTSPSTLPCLFSHLIPRRALPFLVDPYFPSPLLHEYALLRSEPATGDPSPTPRLCHSTRRVSTRFGSTPRRLPPQARRFFSSLACPFPRPRRSIPLPHPGRQGLFPAIPDPVQFLLCLLS</sequence>
<feature type="compositionally biased region" description="Polar residues" evidence="1">
    <location>
        <begin position="60"/>
        <end position="72"/>
    </location>
</feature>
<feature type="compositionally biased region" description="Low complexity" evidence="1">
    <location>
        <begin position="1"/>
        <end position="14"/>
    </location>
</feature>
<proteinExistence type="predicted"/>
<dbReference type="Proteomes" id="UP001194468">
    <property type="component" value="Unassembled WGS sequence"/>
</dbReference>
<dbReference type="AlphaFoldDB" id="A0AAD4BN65"/>